<protein>
    <submittedName>
        <fullName evidence="2">Uncharacterized protein</fullName>
    </submittedName>
</protein>
<evidence type="ECO:0000313" key="2">
    <source>
        <dbReference type="EMBL" id="KAK2032915.1"/>
    </source>
</evidence>
<accession>A0AAD9HPG2</accession>
<evidence type="ECO:0000313" key="3">
    <source>
        <dbReference type="Proteomes" id="UP001232148"/>
    </source>
</evidence>
<dbReference type="AlphaFoldDB" id="A0AAD9HPG2"/>
<gene>
    <name evidence="2" type="ORF">LX32DRAFT_690532</name>
</gene>
<keyword evidence="3" id="KW-1185">Reference proteome</keyword>
<proteinExistence type="predicted"/>
<reference evidence="2" key="1">
    <citation type="submission" date="2021-06" db="EMBL/GenBank/DDBJ databases">
        <title>Comparative genomics, transcriptomics and evolutionary studies reveal genomic signatures of adaptation to plant cell wall in hemibiotrophic fungi.</title>
        <authorList>
            <consortium name="DOE Joint Genome Institute"/>
            <person name="Baroncelli R."/>
            <person name="Diaz J.F."/>
            <person name="Benocci T."/>
            <person name="Peng M."/>
            <person name="Battaglia E."/>
            <person name="Haridas S."/>
            <person name="Andreopoulos W."/>
            <person name="Labutti K."/>
            <person name="Pangilinan J."/>
            <person name="Floch G.L."/>
            <person name="Makela M.R."/>
            <person name="Henrissat B."/>
            <person name="Grigoriev I.V."/>
            <person name="Crouch J.A."/>
            <person name="De Vries R.P."/>
            <person name="Sukno S.A."/>
            <person name="Thon M.R."/>
        </authorList>
    </citation>
    <scope>NUCLEOTIDE SEQUENCE</scope>
    <source>
        <strain evidence="2">MAFF235873</strain>
    </source>
</reference>
<name>A0AAD9HPG2_9PEZI</name>
<dbReference type="EMBL" id="MU842826">
    <property type="protein sequence ID" value="KAK2032915.1"/>
    <property type="molecule type" value="Genomic_DNA"/>
</dbReference>
<sequence length="279" mass="30565">MGSANSHEIRQIVDEAVVALRSGQQQQQPFRNHRPGEVISLDEDDGGVLAGEMDDCAIYGTDDVGVWEPGYDSASDGPVCGGDCCPDSEWSECCYETVECCVGGGGKGKGRESRHDRHDFKARKEKTCKECEKKQMCRKCRKKGPSFWSRCYPVKGRNDWGGNVVGVSRCPGEQDPKKWGFKFDNRSGRPMSRGTTAGHLCGGAGSCGDLRPSPAGTGRRHAARHRKERGRCGRVLGDADELQPRRGRRRTLLFEEFDASPLDKSGRMSPGDGGELVHD</sequence>
<dbReference type="Proteomes" id="UP001232148">
    <property type="component" value="Unassembled WGS sequence"/>
</dbReference>
<feature type="compositionally biased region" description="Basic residues" evidence="1">
    <location>
        <begin position="218"/>
        <end position="229"/>
    </location>
</feature>
<feature type="region of interest" description="Disordered" evidence="1">
    <location>
        <begin position="211"/>
        <end position="279"/>
    </location>
</feature>
<organism evidence="2 3">
    <name type="scientific">Colletotrichum zoysiae</name>
    <dbReference type="NCBI Taxonomy" id="1216348"/>
    <lineage>
        <taxon>Eukaryota</taxon>
        <taxon>Fungi</taxon>
        <taxon>Dikarya</taxon>
        <taxon>Ascomycota</taxon>
        <taxon>Pezizomycotina</taxon>
        <taxon>Sordariomycetes</taxon>
        <taxon>Hypocreomycetidae</taxon>
        <taxon>Glomerellales</taxon>
        <taxon>Glomerellaceae</taxon>
        <taxon>Colletotrichum</taxon>
        <taxon>Colletotrichum graminicola species complex</taxon>
    </lineage>
</organism>
<comment type="caution">
    <text evidence="2">The sequence shown here is derived from an EMBL/GenBank/DDBJ whole genome shotgun (WGS) entry which is preliminary data.</text>
</comment>
<evidence type="ECO:0000256" key="1">
    <source>
        <dbReference type="SAM" id="MobiDB-lite"/>
    </source>
</evidence>